<evidence type="ECO:0000259" key="5">
    <source>
        <dbReference type="PROSITE" id="PS50043"/>
    </source>
</evidence>
<dbReference type="Gene3D" id="1.10.10.10">
    <property type="entry name" value="Winged helix-like DNA-binding domain superfamily/Winged helix DNA-binding domain"/>
    <property type="match status" value="1"/>
</dbReference>
<dbReference type="InterPro" id="IPR027417">
    <property type="entry name" value="P-loop_NTPase"/>
</dbReference>
<accession>A0A5M8FR30</accession>
<dbReference type="PANTHER" id="PTHR44688">
    <property type="entry name" value="DNA-BINDING TRANSCRIPTIONAL ACTIVATOR DEVR_DOSR"/>
    <property type="match status" value="1"/>
</dbReference>
<dbReference type="CDD" id="cd06170">
    <property type="entry name" value="LuxR_C_like"/>
    <property type="match status" value="1"/>
</dbReference>
<dbReference type="Gene3D" id="3.40.50.300">
    <property type="entry name" value="P-loop containing nucleotide triphosphate hydrolases"/>
    <property type="match status" value="1"/>
</dbReference>
<dbReference type="AlphaFoldDB" id="A0A5M8FR30"/>
<dbReference type="SUPFAM" id="SSF46894">
    <property type="entry name" value="C-terminal effector domain of the bipartite response regulators"/>
    <property type="match status" value="1"/>
</dbReference>
<dbReference type="EMBL" id="VWXX01000004">
    <property type="protein sequence ID" value="KAA6186750.1"/>
    <property type="molecule type" value="Genomic_DNA"/>
</dbReference>
<feature type="region of interest" description="Disordered" evidence="4">
    <location>
        <begin position="1"/>
        <end position="132"/>
    </location>
</feature>
<dbReference type="PRINTS" id="PR00038">
    <property type="entry name" value="HTHLUXR"/>
</dbReference>
<dbReference type="InterPro" id="IPR016032">
    <property type="entry name" value="Sig_transdc_resp-reg_C-effctor"/>
</dbReference>
<dbReference type="Proteomes" id="UP000322981">
    <property type="component" value="Unassembled WGS sequence"/>
</dbReference>
<dbReference type="GO" id="GO:0003677">
    <property type="term" value="F:DNA binding"/>
    <property type="evidence" value="ECO:0007669"/>
    <property type="project" value="UniProtKB-KW"/>
</dbReference>
<dbReference type="PROSITE" id="PS50043">
    <property type="entry name" value="HTH_LUXR_2"/>
    <property type="match status" value="1"/>
</dbReference>
<dbReference type="SUPFAM" id="SSF52540">
    <property type="entry name" value="P-loop containing nucleoside triphosphate hydrolases"/>
    <property type="match status" value="1"/>
</dbReference>
<dbReference type="GO" id="GO:0006355">
    <property type="term" value="P:regulation of DNA-templated transcription"/>
    <property type="evidence" value="ECO:0007669"/>
    <property type="project" value="InterPro"/>
</dbReference>
<evidence type="ECO:0000256" key="1">
    <source>
        <dbReference type="ARBA" id="ARBA00023015"/>
    </source>
</evidence>
<evidence type="ECO:0000313" key="7">
    <source>
        <dbReference type="Proteomes" id="UP000322981"/>
    </source>
</evidence>
<feature type="domain" description="HTH luxR-type" evidence="5">
    <location>
        <begin position="142"/>
        <end position="207"/>
    </location>
</feature>
<keyword evidence="3" id="KW-0804">Transcription</keyword>
<evidence type="ECO:0000313" key="6">
    <source>
        <dbReference type="EMBL" id="KAA6186750.1"/>
    </source>
</evidence>
<dbReference type="Pfam" id="PF00196">
    <property type="entry name" value="GerE"/>
    <property type="match status" value="1"/>
</dbReference>
<organism evidence="6 7">
    <name type="scientific">Thiohalocapsa marina</name>
    <dbReference type="NCBI Taxonomy" id="424902"/>
    <lineage>
        <taxon>Bacteria</taxon>
        <taxon>Pseudomonadati</taxon>
        <taxon>Pseudomonadota</taxon>
        <taxon>Gammaproteobacteria</taxon>
        <taxon>Chromatiales</taxon>
        <taxon>Chromatiaceae</taxon>
        <taxon>Thiohalocapsa</taxon>
    </lineage>
</organism>
<dbReference type="InterPro" id="IPR000792">
    <property type="entry name" value="Tscrpt_reg_LuxR_C"/>
</dbReference>
<keyword evidence="2" id="KW-0238">DNA-binding</keyword>
<keyword evidence="7" id="KW-1185">Reference proteome</keyword>
<protein>
    <recommendedName>
        <fullName evidence="5">HTH luxR-type domain-containing protein</fullName>
    </recommendedName>
</protein>
<keyword evidence="1" id="KW-0805">Transcription regulation</keyword>
<reference evidence="6 7" key="1">
    <citation type="submission" date="2019-09" db="EMBL/GenBank/DDBJ databases">
        <title>Whole-genome sequence of the purple sulfur bacterium Thiohalocapsa marina DSM 19078.</title>
        <authorList>
            <person name="Kyndt J.A."/>
            <person name="Meyer T.E."/>
        </authorList>
    </citation>
    <scope>NUCLEOTIDE SEQUENCE [LARGE SCALE GENOMIC DNA]</scope>
    <source>
        <strain evidence="6 7">DSM 19078</strain>
    </source>
</reference>
<dbReference type="OrthoDB" id="9796655at2"/>
<evidence type="ECO:0000256" key="3">
    <source>
        <dbReference type="ARBA" id="ARBA00023163"/>
    </source>
</evidence>
<dbReference type="SMART" id="SM00421">
    <property type="entry name" value="HTH_LUXR"/>
    <property type="match status" value="1"/>
</dbReference>
<proteinExistence type="predicted"/>
<dbReference type="InterPro" id="IPR036388">
    <property type="entry name" value="WH-like_DNA-bd_sf"/>
</dbReference>
<evidence type="ECO:0000256" key="2">
    <source>
        <dbReference type="ARBA" id="ARBA00023125"/>
    </source>
</evidence>
<gene>
    <name evidence="6" type="ORF">F2Q65_05130</name>
</gene>
<name>A0A5M8FR30_9GAMM</name>
<comment type="caution">
    <text evidence="6">The sequence shown here is derived from an EMBL/GenBank/DDBJ whole genome shotgun (WGS) entry which is preliminary data.</text>
</comment>
<evidence type="ECO:0000256" key="4">
    <source>
        <dbReference type="SAM" id="MobiDB-lite"/>
    </source>
</evidence>
<sequence length="702" mass="74188">MAGGADWQPHARRRGGHVARPAQPLSRCSRRTCAAGLQADRDGRTGGRRRHLVPPHGGAIPHPRRRGRMVPVGASRPDALRCGGIRPQPDRRGPLSLARPAGKNAIGHDPRGPSRRTGAADGGETLGLGTAMDTRPVRDSFVSRGSVGLTPRQRQILRLLCEGKANKEIARELDIGVGTVKQHLVGLFKRLNVRNRSMAVSRGLSLLAAPDARAEQTDLDTALTDTDWLQQRTLARRPCVVLSLALPDAAPAELRTALQRALAARAFDARALLIPRDQGLGDLLFGVRRSSENDLLAAAALLSNLCQDARAAAPTGPDQLRVAIDAGMAVVSKDRRGAWTGEAVATPAVARTRHLLQQTADGELSLGAGARDLLRAFGAAPAATARKPLPLCDLPRLFLLPSRSRASLVGRDHEWARLNAALTPGAAGRVIRLEGERGMGKSSLCQAALSHCQSLGGRGLYLRTLPDAGGAPFRDAVSGAPVGLEQAIDALSAPIAGQPDLLVIDDLHLLPRPTATRVLAQASPAAARGRVVLLSGVRSAPAGAAHRADDADRAEPIRLRRLPDAAIRRLIDDLAAAADTPPDPEIRRHICRQAAGVPFFAVELARASGDELPLPLLAVIAARLDGFELDWRMLQTLAETATSRHHLAGLSEDLGQPLAQVRDAVSAAVRAGILTGGPGQDGDEPVAFRHPLIRRAVATLGI</sequence>
<dbReference type="PANTHER" id="PTHR44688:SF16">
    <property type="entry name" value="DNA-BINDING TRANSCRIPTIONAL ACTIVATOR DEVR_DOSR"/>
    <property type="match status" value="1"/>
</dbReference>